<keyword evidence="2" id="KW-1185">Reference proteome</keyword>
<protein>
    <submittedName>
        <fullName evidence="1">Uncharacterized protein</fullName>
    </submittedName>
</protein>
<name>A0A7X2H9Y1_9BACL</name>
<reference evidence="1 2" key="1">
    <citation type="submission" date="2019-11" db="EMBL/GenBank/DDBJ databases">
        <title>Paenibacillus monticola sp. nov., a novel PGPR strain isolated from mountain sample in China.</title>
        <authorList>
            <person name="Zhao Q."/>
            <person name="Li H.-P."/>
            <person name="Zhang J.-L."/>
        </authorList>
    </citation>
    <scope>NUCLEOTIDE SEQUENCE [LARGE SCALE GENOMIC DNA]</scope>
    <source>
        <strain evidence="1 2">LC-T2</strain>
    </source>
</reference>
<evidence type="ECO:0000313" key="2">
    <source>
        <dbReference type="Proteomes" id="UP000463051"/>
    </source>
</evidence>
<evidence type="ECO:0000313" key="1">
    <source>
        <dbReference type="EMBL" id="MRN56209.1"/>
    </source>
</evidence>
<organism evidence="1 2">
    <name type="scientific">Paenibacillus monticola</name>
    <dbReference type="NCBI Taxonomy" id="2666075"/>
    <lineage>
        <taxon>Bacteria</taxon>
        <taxon>Bacillati</taxon>
        <taxon>Bacillota</taxon>
        <taxon>Bacilli</taxon>
        <taxon>Bacillales</taxon>
        <taxon>Paenibacillaceae</taxon>
        <taxon>Paenibacillus</taxon>
    </lineage>
</organism>
<dbReference type="AlphaFoldDB" id="A0A7X2H9Y1"/>
<accession>A0A7X2H9Y1</accession>
<dbReference type="Gene3D" id="3.10.450.490">
    <property type="match status" value="1"/>
</dbReference>
<proteinExistence type="predicted"/>
<gene>
    <name evidence="1" type="ORF">GJB61_24870</name>
</gene>
<sequence>MSISVLNPPKAAAILQQLDSGGTLEVKWNAETNTPSKITGNLSQPTNHSPEWIAYEFLKKSRTLYGLRDPEHTMKVVEVERHPDKINVHYQHLLFGTPVWEDKLVIEISNQGVIQRIEGTIHPHLEKQLFNRPMHSAITKKQAIQTAIAAAQSEIANKPIAEYYYLPTRPGVPLIYIVRLQYINSNQSTTTLIHSLTGRIIEQ</sequence>
<dbReference type="Proteomes" id="UP000463051">
    <property type="component" value="Unassembled WGS sequence"/>
</dbReference>
<comment type="caution">
    <text evidence="1">The sequence shown here is derived from an EMBL/GenBank/DDBJ whole genome shotgun (WGS) entry which is preliminary data.</text>
</comment>
<dbReference type="EMBL" id="WJXB01000012">
    <property type="protein sequence ID" value="MRN56209.1"/>
    <property type="molecule type" value="Genomic_DNA"/>
</dbReference>